<gene>
    <name evidence="1" type="ORF">ABID14_001031</name>
</gene>
<reference evidence="1 2" key="1">
    <citation type="submission" date="2024-06" db="EMBL/GenBank/DDBJ databases">
        <title>Genomic Encyclopedia of Type Strains, Phase IV (KMG-IV): sequencing the most valuable type-strain genomes for metagenomic binning, comparative biology and taxonomic classification.</title>
        <authorList>
            <person name="Goeker M."/>
        </authorList>
    </citation>
    <scope>NUCLEOTIDE SEQUENCE [LARGE SCALE GENOMIC DNA]</scope>
    <source>
        <strain evidence="1 2">DSM 21460</strain>
    </source>
</reference>
<comment type="caution">
    <text evidence="1">The sequence shown here is derived from an EMBL/GenBank/DDBJ whole genome shotgun (WGS) entry which is preliminary data.</text>
</comment>
<protein>
    <submittedName>
        <fullName evidence="1">Uncharacterized protein</fullName>
    </submittedName>
</protein>
<keyword evidence="2" id="KW-1185">Reference proteome</keyword>
<organism evidence="1 2">
    <name type="scientific">Peptoniphilus olsenii</name>
    <dbReference type="NCBI Taxonomy" id="411570"/>
    <lineage>
        <taxon>Bacteria</taxon>
        <taxon>Bacillati</taxon>
        <taxon>Bacillota</taxon>
        <taxon>Tissierellia</taxon>
        <taxon>Tissierellales</taxon>
        <taxon>Peptoniphilaceae</taxon>
        <taxon>Peptoniphilus</taxon>
    </lineage>
</organism>
<dbReference type="EMBL" id="JBEPMA010000004">
    <property type="protein sequence ID" value="MET3617402.1"/>
    <property type="molecule type" value="Genomic_DNA"/>
</dbReference>
<evidence type="ECO:0000313" key="1">
    <source>
        <dbReference type="EMBL" id="MET3617402.1"/>
    </source>
</evidence>
<evidence type="ECO:0000313" key="2">
    <source>
        <dbReference type="Proteomes" id="UP001549162"/>
    </source>
</evidence>
<dbReference type="Proteomes" id="UP001549162">
    <property type="component" value="Unassembled WGS sequence"/>
</dbReference>
<name>A0ABV2J9E8_9FIRM</name>
<sequence length="153" mass="18171">MYYINFENDVFIDENLDFRFMEDLVRINLQKSDSYELKILKENKDIKKKVEDIAVYSDENVFEYIYQGIIDEDFKEMLLKNLLDKNALKIFGISLFDDGKLTFESINFGSEVYLFGFNEHSVVDVVSELEQVYGIDEINVYTNEEEEGHKHHH</sequence>
<proteinExistence type="predicted"/>
<dbReference type="RefSeq" id="WP_354367814.1">
    <property type="nucleotide sequence ID" value="NZ_JBEPMA010000004.1"/>
</dbReference>
<accession>A0ABV2J9E8</accession>